<keyword evidence="4 12" id="KW-0812">Transmembrane</keyword>
<dbReference type="SUPFAM" id="SSF158442">
    <property type="entry name" value="DsbB-like"/>
    <property type="match status" value="1"/>
</dbReference>
<evidence type="ECO:0000256" key="8">
    <source>
        <dbReference type="ARBA" id="ARBA00023136"/>
    </source>
</evidence>
<evidence type="ECO:0000256" key="4">
    <source>
        <dbReference type="ARBA" id="ARBA00022692"/>
    </source>
</evidence>
<keyword evidence="9" id="KW-1015">Disulfide bond</keyword>
<dbReference type="InterPro" id="IPR023380">
    <property type="entry name" value="DsbB-like_sf"/>
</dbReference>
<dbReference type="OrthoDB" id="158402at2"/>
<dbReference type="Pfam" id="PF02600">
    <property type="entry name" value="DsbB"/>
    <property type="match status" value="1"/>
</dbReference>
<evidence type="ECO:0000256" key="12">
    <source>
        <dbReference type="SAM" id="Phobius"/>
    </source>
</evidence>
<sequence length="180" mass="19246">MERSETMAKGSAMTTGAGTTANTWAFVFSAWLIALAASLSALFIGEVMGQTPCNLCWHQRAFMFPLAVILAVASFRGDASVSRYGLPLAALGAAIAAFHSLLYARILPAAIEPCTQDGPSCSGVEMTVLGILPLPYLSLAAFVSYVERPAWQGLFQTVDHAGTVRSYVRPFSAAINRWPR</sequence>
<geneLocation type="plasmid" evidence="14">
    <name>pmm259</name>
</geneLocation>
<proteinExistence type="inferred from homology"/>
<name>A0A1U9Z9J0_9HYPH</name>
<dbReference type="GO" id="GO:0015035">
    <property type="term" value="F:protein-disulfide reductase activity"/>
    <property type="evidence" value="ECO:0007669"/>
    <property type="project" value="InterPro"/>
</dbReference>
<evidence type="ECO:0000313" key="13">
    <source>
        <dbReference type="EMBL" id="AQZ54355.1"/>
    </source>
</evidence>
<keyword evidence="11" id="KW-0676">Redox-active center</keyword>
<keyword evidence="13" id="KW-0614">Plasmid</keyword>
<evidence type="ECO:0000256" key="5">
    <source>
        <dbReference type="ARBA" id="ARBA00022982"/>
    </source>
</evidence>
<reference evidence="13 14" key="1">
    <citation type="submission" date="2017-03" db="EMBL/GenBank/DDBJ databases">
        <title>Foreign affairs: Plasmid Transfer between Roseobacters and Rhizobia.</title>
        <authorList>
            <person name="Bartling P."/>
            <person name="Bunk B."/>
            <person name="Overmann J."/>
            <person name="Brinkmann H."/>
            <person name="Petersen J."/>
        </authorList>
    </citation>
    <scope>NUCLEOTIDE SEQUENCE [LARGE SCALE GENOMIC DNA]</scope>
    <source>
        <strain evidence="13 14">MACL11</strain>
        <plasmid evidence="14">Plasmid pmm259</plasmid>
    </source>
</reference>
<comment type="subcellular location">
    <subcellularLocation>
        <location evidence="1">Membrane</location>
        <topology evidence="1">Multi-pass membrane protein</topology>
    </subcellularLocation>
</comment>
<evidence type="ECO:0000256" key="7">
    <source>
        <dbReference type="ARBA" id="ARBA00023002"/>
    </source>
</evidence>
<dbReference type="Proteomes" id="UP000191135">
    <property type="component" value="Plasmid pMM259"/>
</dbReference>
<feature type="transmembrane region" description="Helical" evidence="12">
    <location>
        <begin position="21"/>
        <end position="45"/>
    </location>
</feature>
<evidence type="ECO:0000256" key="3">
    <source>
        <dbReference type="ARBA" id="ARBA00022448"/>
    </source>
</evidence>
<evidence type="ECO:0000256" key="9">
    <source>
        <dbReference type="ARBA" id="ARBA00023157"/>
    </source>
</evidence>
<evidence type="ECO:0000256" key="11">
    <source>
        <dbReference type="ARBA" id="ARBA00023284"/>
    </source>
</evidence>
<keyword evidence="3" id="KW-0813">Transport</keyword>
<dbReference type="AlphaFoldDB" id="A0A1U9Z9J0"/>
<protein>
    <submittedName>
        <fullName evidence="13">Thiol-disulfide oxidoreductase C</fullName>
    </submittedName>
</protein>
<feature type="transmembrane region" description="Helical" evidence="12">
    <location>
        <begin position="57"/>
        <end position="75"/>
    </location>
</feature>
<comment type="similarity">
    <text evidence="2">Belongs to the DsbB family. BdbC subfamily.</text>
</comment>
<dbReference type="InterPro" id="IPR003752">
    <property type="entry name" value="DiS_bond_form_DsbB/BdbC"/>
</dbReference>
<dbReference type="EMBL" id="CP020332">
    <property type="protein sequence ID" value="AQZ54355.1"/>
    <property type="molecule type" value="Genomic_DNA"/>
</dbReference>
<dbReference type="KEGG" id="mmed:Mame_05063"/>
<keyword evidence="6 12" id="KW-1133">Transmembrane helix</keyword>
<dbReference type="PANTHER" id="PTHR43469:SF1">
    <property type="entry name" value="SPBETA PROPHAGE-DERIVED DISULFIDE BOND FORMATION PROTEIN B"/>
    <property type="match status" value="1"/>
</dbReference>
<evidence type="ECO:0000313" key="14">
    <source>
        <dbReference type="Proteomes" id="UP000191135"/>
    </source>
</evidence>
<dbReference type="Gene3D" id="1.20.1550.10">
    <property type="entry name" value="DsbB-like"/>
    <property type="match status" value="1"/>
</dbReference>
<keyword evidence="8 12" id="KW-0472">Membrane</keyword>
<keyword evidence="5" id="KW-0249">Electron transport</keyword>
<dbReference type="GO" id="GO:0006457">
    <property type="term" value="P:protein folding"/>
    <property type="evidence" value="ECO:0007669"/>
    <property type="project" value="InterPro"/>
</dbReference>
<evidence type="ECO:0000256" key="2">
    <source>
        <dbReference type="ARBA" id="ARBA00007602"/>
    </source>
</evidence>
<organism evidence="13 14">
    <name type="scientific">Martelella mediterranea DSM 17316</name>
    <dbReference type="NCBI Taxonomy" id="1122214"/>
    <lineage>
        <taxon>Bacteria</taxon>
        <taxon>Pseudomonadati</taxon>
        <taxon>Pseudomonadota</taxon>
        <taxon>Alphaproteobacteria</taxon>
        <taxon>Hyphomicrobiales</taxon>
        <taxon>Aurantimonadaceae</taxon>
        <taxon>Martelella</taxon>
    </lineage>
</organism>
<evidence type="ECO:0000256" key="10">
    <source>
        <dbReference type="ARBA" id="ARBA00023186"/>
    </source>
</evidence>
<dbReference type="GO" id="GO:0016020">
    <property type="term" value="C:membrane"/>
    <property type="evidence" value="ECO:0007669"/>
    <property type="project" value="UniProtKB-SubCell"/>
</dbReference>
<evidence type="ECO:0000256" key="1">
    <source>
        <dbReference type="ARBA" id="ARBA00004141"/>
    </source>
</evidence>
<evidence type="ECO:0000256" key="6">
    <source>
        <dbReference type="ARBA" id="ARBA00022989"/>
    </source>
</evidence>
<keyword evidence="7" id="KW-0560">Oxidoreductase</keyword>
<accession>A0A1U9Z9J0</accession>
<feature type="transmembrane region" description="Helical" evidence="12">
    <location>
        <begin position="87"/>
        <end position="106"/>
    </location>
</feature>
<feature type="transmembrane region" description="Helical" evidence="12">
    <location>
        <begin position="126"/>
        <end position="146"/>
    </location>
</feature>
<keyword evidence="10" id="KW-0143">Chaperone</keyword>
<gene>
    <name evidence="13" type="primary">bdbC</name>
    <name evidence="13" type="ORF">Mame_05063</name>
</gene>
<keyword evidence="14" id="KW-1185">Reference proteome</keyword>
<dbReference type="PANTHER" id="PTHR43469">
    <property type="entry name" value="DISULFIDE FORMATION PROTEIN-RELATED"/>
    <property type="match status" value="1"/>
</dbReference>
<dbReference type="InterPro" id="IPR012187">
    <property type="entry name" value="Disulphide_bond_form_BdbC"/>
</dbReference>